<evidence type="ECO:0000256" key="2">
    <source>
        <dbReference type="SAM" id="MobiDB-lite"/>
    </source>
</evidence>
<evidence type="ECO:0000259" key="3">
    <source>
        <dbReference type="Pfam" id="PF00472"/>
    </source>
</evidence>
<dbReference type="PANTHER" id="PTHR47814">
    <property type="entry name" value="PEPTIDYL-TRNA HYDROLASE ARFB"/>
    <property type="match status" value="1"/>
</dbReference>
<gene>
    <name evidence="4" type="ORF">N801_14050</name>
</gene>
<evidence type="ECO:0000256" key="1">
    <source>
        <dbReference type="ARBA" id="ARBA00010835"/>
    </source>
</evidence>
<feature type="region of interest" description="Disordered" evidence="2">
    <location>
        <begin position="31"/>
        <end position="64"/>
    </location>
</feature>
<evidence type="ECO:0000313" key="5">
    <source>
        <dbReference type="Proteomes" id="UP000030013"/>
    </source>
</evidence>
<feature type="compositionally biased region" description="Basic residues" evidence="2">
    <location>
        <begin position="119"/>
        <end position="140"/>
    </location>
</feature>
<dbReference type="GO" id="GO:0004045">
    <property type="term" value="F:peptidyl-tRNA hydrolase activity"/>
    <property type="evidence" value="ECO:0007669"/>
    <property type="project" value="TreeGrafter"/>
</dbReference>
<organism evidence="4 5">
    <name type="scientific">Knoellia aerolata DSM 18566</name>
    <dbReference type="NCBI Taxonomy" id="1385519"/>
    <lineage>
        <taxon>Bacteria</taxon>
        <taxon>Bacillati</taxon>
        <taxon>Actinomycetota</taxon>
        <taxon>Actinomycetes</taxon>
        <taxon>Micrococcales</taxon>
        <taxon>Intrasporangiaceae</taxon>
        <taxon>Knoellia</taxon>
    </lineage>
</organism>
<feature type="domain" description="Prokaryotic-type class I peptide chain release factors" evidence="3">
    <location>
        <begin position="22"/>
        <end position="145"/>
    </location>
</feature>
<dbReference type="GO" id="GO:0043022">
    <property type="term" value="F:ribosome binding"/>
    <property type="evidence" value="ECO:0007669"/>
    <property type="project" value="TreeGrafter"/>
</dbReference>
<dbReference type="GO" id="GO:0003747">
    <property type="term" value="F:translation release factor activity"/>
    <property type="evidence" value="ECO:0007669"/>
    <property type="project" value="InterPro"/>
</dbReference>
<evidence type="ECO:0000313" key="4">
    <source>
        <dbReference type="EMBL" id="KGN42656.1"/>
    </source>
</evidence>
<sequence>MGGPGSDLVVSPGPGLPGGLVIVADELAERFSRSSGPGGQGVNTTDSRVELSFEPATSRSLTETQRDRVAEVLGPALVNGRVVIAASEYRSQLRNRSAARERLGALLRDALAPAPPSRRPTRPTRGSQRRRLDAKKRRGQLKSGRGRQGPE</sequence>
<dbReference type="InterPro" id="IPR000352">
    <property type="entry name" value="Pep_chain_release_fac_I"/>
</dbReference>
<dbReference type="eggNOG" id="COG0216">
    <property type="taxonomic scope" value="Bacteria"/>
</dbReference>
<dbReference type="NCBIfam" id="NF006718">
    <property type="entry name" value="PRK09256.1"/>
    <property type="match status" value="1"/>
</dbReference>
<dbReference type="Proteomes" id="UP000030013">
    <property type="component" value="Unassembled WGS sequence"/>
</dbReference>
<dbReference type="Gene3D" id="3.30.160.20">
    <property type="match status" value="1"/>
</dbReference>
<dbReference type="SUPFAM" id="SSF75620">
    <property type="entry name" value="Release factor"/>
    <property type="match status" value="1"/>
</dbReference>
<dbReference type="STRING" id="1385519.N801_14050"/>
<dbReference type="GO" id="GO:0072344">
    <property type="term" value="P:rescue of stalled ribosome"/>
    <property type="evidence" value="ECO:0007669"/>
    <property type="project" value="TreeGrafter"/>
</dbReference>
<name>A0A0A0K4B4_9MICO</name>
<dbReference type="EMBL" id="AVPL01000003">
    <property type="protein sequence ID" value="KGN42656.1"/>
    <property type="molecule type" value="Genomic_DNA"/>
</dbReference>
<dbReference type="InterPro" id="IPR045853">
    <property type="entry name" value="Pep_chain_release_fac_I_sf"/>
</dbReference>
<protein>
    <submittedName>
        <fullName evidence="4">Peptide chain release factor I</fullName>
    </submittedName>
</protein>
<dbReference type="AlphaFoldDB" id="A0A0A0K4B4"/>
<keyword evidence="5" id="KW-1185">Reference proteome</keyword>
<comment type="caution">
    <text evidence="4">The sequence shown here is derived from an EMBL/GenBank/DDBJ whole genome shotgun (WGS) entry which is preliminary data.</text>
</comment>
<dbReference type="RefSeq" id="WP_035932535.1">
    <property type="nucleotide sequence ID" value="NZ_AVPL01000003.1"/>
</dbReference>
<reference evidence="4 5" key="1">
    <citation type="submission" date="2013-08" db="EMBL/GenBank/DDBJ databases">
        <title>The genome sequence of Knoellia aerolata.</title>
        <authorList>
            <person name="Zhu W."/>
            <person name="Wang G."/>
        </authorList>
    </citation>
    <scope>NUCLEOTIDE SEQUENCE [LARGE SCALE GENOMIC DNA]</scope>
    <source>
        <strain evidence="4 5">DSM 18566</strain>
    </source>
</reference>
<dbReference type="PANTHER" id="PTHR47814:SF1">
    <property type="entry name" value="PEPTIDYL-TRNA HYDROLASE ARFB"/>
    <property type="match status" value="1"/>
</dbReference>
<accession>A0A0A0K4B4</accession>
<dbReference type="Pfam" id="PF00472">
    <property type="entry name" value="RF-1"/>
    <property type="match status" value="1"/>
</dbReference>
<comment type="similarity">
    <text evidence="1">Belongs to the prokaryotic/mitochondrial release factor family.</text>
</comment>
<feature type="region of interest" description="Disordered" evidence="2">
    <location>
        <begin position="107"/>
        <end position="151"/>
    </location>
</feature>
<proteinExistence type="inferred from homology"/>
<dbReference type="OrthoDB" id="9815709at2"/>